<organism evidence="5">
    <name type="scientific">Pseudarthrobacter sulfonivorans</name>
    <dbReference type="NCBI Taxonomy" id="121292"/>
    <lineage>
        <taxon>Bacteria</taxon>
        <taxon>Bacillati</taxon>
        <taxon>Actinomycetota</taxon>
        <taxon>Actinomycetes</taxon>
        <taxon>Micrococcales</taxon>
        <taxon>Micrococcaceae</taxon>
        <taxon>Pseudarthrobacter</taxon>
    </lineage>
</organism>
<evidence type="ECO:0000256" key="2">
    <source>
        <dbReference type="ARBA" id="ARBA00023125"/>
    </source>
</evidence>
<dbReference type="Proteomes" id="UP000065151">
    <property type="component" value="Chromosome"/>
</dbReference>
<protein>
    <recommendedName>
        <fullName evidence="4">HTH luxR-type domain-containing protein</fullName>
    </recommendedName>
</protein>
<dbReference type="SMART" id="SM00421">
    <property type="entry name" value="HTH_LUXR"/>
    <property type="match status" value="1"/>
</dbReference>
<evidence type="ECO:0000259" key="4">
    <source>
        <dbReference type="SMART" id="SM00421"/>
    </source>
</evidence>
<keyword evidence="3" id="KW-0804">Transcription</keyword>
<accession>A0A0U3GTB7</accession>
<keyword evidence="1" id="KW-0805">Transcription regulation</keyword>
<dbReference type="GO" id="GO:0006355">
    <property type="term" value="P:regulation of DNA-templated transcription"/>
    <property type="evidence" value="ECO:0007669"/>
    <property type="project" value="InterPro"/>
</dbReference>
<evidence type="ECO:0000313" key="5">
    <source>
        <dbReference type="EMBL" id="ALV42406.1"/>
    </source>
</evidence>
<dbReference type="RefSeq" id="WP_058931523.1">
    <property type="nucleotide sequence ID" value="NZ_CP013747.1"/>
</dbReference>
<dbReference type="AlphaFoldDB" id="A0A0U3GTB7"/>
<name>A0A0U3GTB7_9MICC</name>
<dbReference type="GO" id="GO:0003677">
    <property type="term" value="F:DNA binding"/>
    <property type="evidence" value="ECO:0007669"/>
    <property type="project" value="UniProtKB-KW"/>
</dbReference>
<dbReference type="PANTHER" id="PTHR43214">
    <property type="entry name" value="TWO-COMPONENT RESPONSE REGULATOR"/>
    <property type="match status" value="1"/>
</dbReference>
<dbReference type="Gene3D" id="3.40.50.2300">
    <property type="match status" value="1"/>
</dbReference>
<dbReference type="InterPro" id="IPR000792">
    <property type="entry name" value="Tscrpt_reg_LuxR_C"/>
</dbReference>
<dbReference type="InterPro" id="IPR016032">
    <property type="entry name" value="Sig_transdc_resp-reg_C-effctor"/>
</dbReference>
<dbReference type="STRING" id="121292.AU252_15645"/>
<gene>
    <name evidence="5" type="ORF">AU252_15645</name>
</gene>
<dbReference type="KEGG" id="psul:AU252_15645"/>
<reference evidence="5 6" key="1">
    <citation type="submission" date="2015-12" db="EMBL/GenBank/DDBJ databases">
        <authorList>
            <person name="Shamseldin A."/>
            <person name="Moawad H."/>
            <person name="Abd El-Rahim W.M."/>
            <person name="Sadowsky M.J."/>
        </authorList>
    </citation>
    <scope>NUCLEOTIDE SEQUENCE [LARGE SCALE GENOMIC DNA]</scope>
    <source>
        <strain evidence="5 6">Ar51</strain>
    </source>
</reference>
<dbReference type="CDD" id="cd06170">
    <property type="entry name" value="LuxR_C_like"/>
    <property type="match status" value="1"/>
</dbReference>
<dbReference type="InterPro" id="IPR039420">
    <property type="entry name" value="WalR-like"/>
</dbReference>
<proteinExistence type="predicted"/>
<dbReference type="SUPFAM" id="SSF46894">
    <property type="entry name" value="C-terminal effector domain of the bipartite response regulators"/>
    <property type="match status" value="1"/>
</dbReference>
<dbReference type="Pfam" id="PF00196">
    <property type="entry name" value="GerE"/>
    <property type="match status" value="1"/>
</dbReference>
<dbReference type="PRINTS" id="PR00038">
    <property type="entry name" value="HTHLUXR"/>
</dbReference>
<evidence type="ECO:0000256" key="1">
    <source>
        <dbReference type="ARBA" id="ARBA00023015"/>
    </source>
</evidence>
<feature type="domain" description="HTH luxR-type" evidence="4">
    <location>
        <begin position="165"/>
        <end position="227"/>
    </location>
</feature>
<sequence length="242" mass="26226">MWNPKLKFFEGCQKTQGARMETVRAGIIDDHEAVRLGFAASATREAESKTPYVQVIGGAPTVDAFLSAGRDICDVVALDLSLADGSQPGDNVPKLTAAGYRILVFTLGDNIGQIQDAIANGAMGVSLKSEPISETFAKLRRIALGETIDSQELAAAIEIDTDFVEASLSDRERECIALYAAGLGQYQVARRMGIAESTVKKNIDRIREKYEAAGRPATTKIDLYRRAVEDGILPPLLPLRKR</sequence>
<dbReference type="PANTHER" id="PTHR43214:SF41">
    <property type="entry name" value="NITRATE_NITRITE RESPONSE REGULATOR PROTEIN NARP"/>
    <property type="match status" value="1"/>
</dbReference>
<evidence type="ECO:0000256" key="3">
    <source>
        <dbReference type="ARBA" id="ARBA00023163"/>
    </source>
</evidence>
<dbReference type="EMBL" id="CP013747">
    <property type="protein sequence ID" value="ALV42406.1"/>
    <property type="molecule type" value="Genomic_DNA"/>
</dbReference>
<evidence type="ECO:0000313" key="6">
    <source>
        <dbReference type="Proteomes" id="UP000065151"/>
    </source>
</evidence>
<keyword evidence="2" id="KW-0238">DNA-binding</keyword>